<dbReference type="GO" id="GO:0016787">
    <property type="term" value="F:hydrolase activity"/>
    <property type="evidence" value="ECO:0007669"/>
    <property type="project" value="UniProtKB-KW"/>
</dbReference>
<dbReference type="GO" id="GO:0005737">
    <property type="term" value="C:cytoplasm"/>
    <property type="evidence" value="ECO:0007669"/>
    <property type="project" value="TreeGrafter"/>
</dbReference>
<proteinExistence type="predicted"/>
<feature type="domain" description="Serine hydrolase" evidence="3">
    <location>
        <begin position="12"/>
        <end position="226"/>
    </location>
</feature>
<dbReference type="AlphaFoldDB" id="A0A1V6QKP7"/>
<dbReference type="GO" id="GO:0072330">
    <property type="term" value="P:monocarboxylic acid biosynthetic process"/>
    <property type="evidence" value="ECO:0007669"/>
    <property type="project" value="UniProtKB-ARBA"/>
</dbReference>
<evidence type="ECO:0000313" key="5">
    <source>
        <dbReference type="Proteomes" id="UP000191672"/>
    </source>
</evidence>
<dbReference type="Proteomes" id="UP000191672">
    <property type="component" value="Unassembled WGS sequence"/>
</dbReference>
<keyword evidence="2" id="KW-0472">Membrane</keyword>
<dbReference type="PANTHER" id="PTHR48070">
    <property type="entry name" value="ESTERASE OVCA2"/>
    <property type="match status" value="1"/>
</dbReference>
<evidence type="ECO:0000256" key="1">
    <source>
        <dbReference type="ARBA" id="ARBA00022801"/>
    </source>
</evidence>
<dbReference type="PANTHER" id="PTHR48070:SF6">
    <property type="entry name" value="ESTERASE OVCA2"/>
    <property type="match status" value="1"/>
</dbReference>
<dbReference type="InterPro" id="IPR005645">
    <property type="entry name" value="FSH-like_dom"/>
</dbReference>
<dbReference type="GO" id="GO:0005634">
    <property type="term" value="C:nucleus"/>
    <property type="evidence" value="ECO:0007669"/>
    <property type="project" value="TreeGrafter"/>
</dbReference>
<dbReference type="GO" id="GO:0017000">
    <property type="term" value="P:antibiotic biosynthetic process"/>
    <property type="evidence" value="ECO:0007669"/>
    <property type="project" value="UniProtKB-ARBA"/>
</dbReference>
<dbReference type="STRING" id="416450.A0A1V6QKP7"/>
<keyword evidence="2" id="KW-0812">Transmembrane</keyword>
<accession>A0A1V6QKP7</accession>
<dbReference type="Gene3D" id="3.40.50.1820">
    <property type="entry name" value="alpha/beta hydrolase"/>
    <property type="match status" value="1"/>
</dbReference>
<dbReference type="EMBL" id="MDYN01000002">
    <property type="protein sequence ID" value="OQD89537.1"/>
    <property type="molecule type" value="Genomic_DNA"/>
</dbReference>
<evidence type="ECO:0000256" key="2">
    <source>
        <dbReference type="SAM" id="Phobius"/>
    </source>
</evidence>
<protein>
    <recommendedName>
        <fullName evidence="3">Serine hydrolase domain-containing protein</fullName>
    </recommendedName>
</protein>
<feature type="transmembrane region" description="Helical" evidence="2">
    <location>
        <begin position="112"/>
        <end position="135"/>
    </location>
</feature>
<dbReference type="Pfam" id="PF03959">
    <property type="entry name" value="FSH1"/>
    <property type="match status" value="1"/>
</dbReference>
<keyword evidence="1" id="KW-0378">Hydrolase</keyword>
<sequence>MSTTTYKSSPSCAKVLMLHGHGQSGQFFRSKTRFLQPKAKQLVLNALQQDPSQGQVDVVEFHYPSAKLPVNPDKPQGEENHTWAWGYGDIDEDRIRGLEKSIKSIMRYMSKYGPFIGVMGFSTGATVAAIITSLLEKRKSLCNFEFNTSHPPLEFAVSFSGFTLANPFYDPIYSHITTPFLHVIGTLDTMIQDYQSSRLQECCENSFTHYFMGAHYVPRSEEFVRALGRFFEEVLLLKKNKEQSLEDDQDEAWEDCEDCEVDAL</sequence>
<reference evidence="5" key="1">
    <citation type="journal article" date="2017" name="Nat. Microbiol.">
        <title>Global analysis of biosynthetic gene clusters reveals vast potential of secondary metabolite production in Penicillium species.</title>
        <authorList>
            <person name="Nielsen J.C."/>
            <person name="Grijseels S."/>
            <person name="Prigent S."/>
            <person name="Ji B."/>
            <person name="Dainat J."/>
            <person name="Nielsen K.F."/>
            <person name="Frisvad J.C."/>
            <person name="Workman M."/>
            <person name="Nielsen J."/>
        </authorList>
    </citation>
    <scope>NUCLEOTIDE SEQUENCE [LARGE SCALE GENOMIC DNA]</scope>
    <source>
        <strain evidence="5">IBT 31811</strain>
    </source>
</reference>
<name>A0A1V6QKP7_9EURO</name>
<dbReference type="SUPFAM" id="SSF53474">
    <property type="entry name" value="alpha/beta-Hydrolases"/>
    <property type="match status" value="1"/>
</dbReference>
<organism evidence="4 5">
    <name type="scientific">Penicillium antarcticum</name>
    <dbReference type="NCBI Taxonomy" id="416450"/>
    <lineage>
        <taxon>Eukaryota</taxon>
        <taxon>Fungi</taxon>
        <taxon>Dikarya</taxon>
        <taxon>Ascomycota</taxon>
        <taxon>Pezizomycotina</taxon>
        <taxon>Eurotiomycetes</taxon>
        <taxon>Eurotiomycetidae</taxon>
        <taxon>Eurotiales</taxon>
        <taxon>Aspergillaceae</taxon>
        <taxon>Penicillium</taxon>
    </lineage>
</organism>
<comment type="caution">
    <text evidence="4">The sequence shown here is derived from an EMBL/GenBank/DDBJ whole genome shotgun (WGS) entry which is preliminary data.</text>
</comment>
<keyword evidence="2" id="KW-1133">Transmembrane helix</keyword>
<dbReference type="InterPro" id="IPR050593">
    <property type="entry name" value="LovG"/>
</dbReference>
<keyword evidence="5" id="KW-1185">Reference proteome</keyword>
<evidence type="ECO:0000259" key="3">
    <source>
        <dbReference type="Pfam" id="PF03959"/>
    </source>
</evidence>
<dbReference type="InterPro" id="IPR029058">
    <property type="entry name" value="AB_hydrolase_fold"/>
</dbReference>
<gene>
    <name evidence="4" type="ORF">PENANT_c002G08270</name>
</gene>
<evidence type="ECO:0000313" key="4">
    <source>
        <dbReference type="EMBL" id="OQD89537.1"/>
    </source>
</evidence>
<dbReference type="GO" id="GO:0019748">
    <property type="term" value="P:secondary metabolic process"/>
    <property type="evidence" value="ECO:0007669"/>
    <property type="project" value="TreeGrafter"/>
</dbReference>